<organism evidence="1 2">
    <name type="scientific">Gluconacetobacter entanii</name>
    <dbReference type="NCBI Taxonomy" id="108528"/>
    <lineage>
        <taxon>Bacteria</taxon>
        <taxon>Pseudomonadati</taxon>
        <taxon>Pseudomonadota</taxon>
        <taxon>Alphaproteobacteria</taxon>
        <taxon>Acetobacterales</taxon>
        <taxon>Acetobacteraceae</taxon>
        <taxon>Gluconacetobacter</taxon>
    </lineage>
</organism>
<comment type="caution">
    <text evidence="1">The sequence shown here is derived from an EMBL/GenBank/DDBJ whole genome shotgun (WGS) entry which is preliminary data.</text>
</comment>
<dbReference type="EMBL" id="JANGSQ010000075">
    <property type="protein sequence ID" value="MCW4589372.1"/>
    <property type="molecule type" value="Genomic_DNA"/>
</dbReference>
<reference evidence="1 2" key="1">
    <citation type="submission" date="2022-07" db="EMBL/GenBank/DDBJ databases">
        <title>Genome stability of Gluconacetobacter entanii AV429.</title>
        <authorList>
            <person name="Trcek J."/>
            <person name="Cepec E."/>
        </authorList>
    </citation>
    <scope>NUCLEOTIDE SEQUENCE [LARGE SCALE GENOMIC DNA]</scope>
    <source>
        <strain evidence="1 2">AV429_2022</strain>
    </source>
</reference>
<sequence length="83" mass="8936">MSAHTTPLASLKRSIRSMRETAVLLQHCEGDIALSQEDWRALGDWLLRQVIEIDGAVGVAVVSGHLPNLSSVVIDGDCAEVRA</sequence>
<protein>
    <submittedName>
        <fullName evidence="1">Uncharacterized protein</fullName>
    </submittedName>
</protein>
<keyword evidence="2" id="KW-1185">Reference proteome</keyword>
<dbReference type="Proteomes" id="UP001526337">
    <property type="component" value="Unassembled WGS sequence"/>
</dbReference>
<dbReference type="RefSeq" id="WP_171791422.1">
    <property type="nucleotide sequence ID" value="NZ_JABJWD010000095.1"/>
</dbReference>
<gene>
    <name evidence="1" type="ORF">NO263_02050</name>
</gene>
<evidence type="ECO:0000313" key="2">
    <source>
        <dbReference type="Proteomes" id="UP001526337"/>
    </source>
</evidence>
<evidence type="ECO:0000313" key="1">
    <source>
        <dbReference type="EMBL" id="MCW4589372.1"/>
    </source>
</evidence>
<name>A0ABT3K2N4_9PROT</name>
<accession>A0ABT3K2N4</accession>
<proteinExistence type="predicted"/>